<keyword evidence="3" id="KW-1185">Reference proteome</keyword>
<proteinExistence type="predicted"/>
<reference evidence="3" key="1">
    <citation type="journal article" date="2021" name="BMC Genomics">
        <title>Chromosome-level genome assembly and manually-curated proteome of model necrotroph Parastagonospora nodorum Sn15 reveals a genome-wide trove of candidate effector homologs, and redundancy of virulence-related functions within an accessory chromosome.</title>
        <authorList>
            <person name="Bertazzoni S."/>
            <person name="Jones D.A.B."/>
            <person name="Phan H.T."/>
            <person name="Tan K.-C."/>
            <person name="Hane J.K."/>
        </authorList>
    </citation>
    <scope>NUCLEOTIDE SEQUENCE [LARGE SCALE GENOMIC DNA]</scope>
    <source>
        <strain evidence="3">SN15 / ATCC MYA-4574 / FGSC 10173)</strain>
    </source>
</reference>
<evidence type="ECO:0000313" key="2">
    <source>
        <dbReference type="EMBL" id="QRC97541.1"/>
    </source>
</evidence>
<sequence>MSDKLKEDIRHVTHRKLVNLTGSAAGTEPCDDPYAISSLRTSQPEPTQFPAVDSLRPDLTPDAKRWVRERIQKQSLHLVFYRPYGTELAGEGFYATDSLEYNKAYEETLDSASDVHVQTLRDGDVKYTELAYELTYGISEEEKGKMVEWDNKARFTKNVIKRAEYRKQVPE</sequence>
<dbReference type="AlphaFoldDB" id="A0A7U2F2G7"/>
<name>A0A7U2F2G7_PHANO</name>
<evidence type="ECO:0000313" key="3">
    <source>
        <dbReference type="Proteomes" id="UP000663193"/>
    </source>
</evidence>
<protein>
    <submittedName>
        <fullName evidence="2">Uncharacterized protein</fullName>
    </submittedName>
</protein>
<gene>
    <name evidence="2" type="ORF">JI435_086840</name>
</gene>
<organism evidence="2 3">
    <name type="scientific">Phaeosphaeria nodorum (strain SN15 / ATCC MYA-4574 / FGSC 10173)</name>
    <name type="common">Glume blotch fungus</name>
    <name type="synonym">Parastagonospora nodorum</name>
    <dbReference type="NCBI Taxonomy" id="321614"/>
    <lineage>
        <taxon>Eukaryota</taxon>
        <taxon>Fungi</taxon>
        <taxon>Dikarya</taxon>
        <taxon>Ascomycota</taxon>
        <taxon>Pezizomycotina</taxon>
        <taxon>Dothideomycetes</taxon>
        <taxon>Pleosporomycetidae</taxon>
        <taxon>Pleosporales</taxon>
        <taxon>Pleosporineae</taxon>
        <taxon>Phaeosphaeriaceae</taxon>
        <taxon>Parastagonospora</taxon>
    </lineage>
</organism>
<dbReference type="EMBL" id="CP069029">
    <property type="protein sequence ID" value="QRC97541.1"/>
    <property type="molecule type" value="Genomic_DNA"/>
</dbReference>
<dbReference type="Proteomes" id="UP000663193">
    <property type="component" value="Chromosome 7"/>
</dbReference>
<feature type="region of interest" description="Disordered" evidence="1">
    <location>
        <begin position="18"/>
        <end position="48"/>
    </location>
</feature>
<evidence type="ECO:0000256" key="1">
    <source>
        <dbReference type="SAM" id="MobiDB-lite"/>
    </source>
</evidence>
<accession>A0A7U2F2G7</accession>
<dbReference type="VEuPathDB" id="FungiDB:JI435_086840"/>